<dbReference type="PANTHER" id="PTHR43791:SF20">
    <property type="entry name" value="TRANSPORTER, PUTATIVE (AFU_ORTHOLOGUE AFUA_3G14670)-RELATED"/>
    <property type="match status" value="1"/>
</dbReference>
<proteinExistence type="inferred from homology"/>
<reference evidence="10" key="2">
    <citation type="journal article" date="2023" name="IMA Fungus">
        <title>Comparative genomic study of the Penicillium genus elucidates a diverse pangenome and 15 lateral gene transfer events.</title>
        <authorList>
            <person name="Petersen C."/>
            <person name="Sorensen T."/>
            <person name="Nielsen M.R."/>
            <person name="Sondergaard T.E."/>
            <person name="Sorensen J.L."/>
            <person name="Fitzpatrick D.A."/>
            <person name="Frisvad J.C."/>
            <person name="Nielsen K.L."/>
        </authorList>
    </citation>
    <scope>NUCLEOTIDE SEQUENCE</scope>
    <source>
        <strain evidence="10">IBT 30761</strain>
    </source>
</reference>
<feature type="transmembrane region" description="Helical" evidence="8">
    <location>
        <begin position="410"/>
        <end position="430"/>
    </location>
</feature>
<evidence type="ECO:0000256" key="5">
    <source>
        <dbReference type="ARBA" id="ARBA00022989"/>
    </source>
</evidence>
<protein>
    <recommendedName>
        <fullName evidence="9">Major facilitator superfamily (MFS) profile domain-containing protein</fullName>
    </recommendedName>
</protein>
<evidence type="ECO:0000256" key="2">
    <source>
        <dbReference type="ARBA" id="ARBA00008335"/>
    </source>
</evidence>
<dbReference type="FunFam" id="1.20.1250.20:FF:000013">
    <property type="entry name" value="MFS general substrate transporter"/>
    <property type="match status" value="1"/>
</dbReference>
<dbReference type="Pfam" id="PF07690">
    <property type="entry name" value="MFS_1"/>
    <property type="match status" value="1"/>
</dbReference>
<dbReference type="GO" id="GO:0016020">
    <property type="term" value="C:membrane"/>
    <property type="evidence" value="ECO:0007669"/>
    <property type="project" value="UniProtKB-SubCell"/>
</dbReference>
<dbReference type="PROSITE" id="PS50850">
    <property type="entry name" value="MFS"/>
    <property type="match status" value="1"/>
</dbReference>
<comment type="subcellular location">
    <subcellularLocation>
        <location evidence="1">Membrane</location>
        <topology evidence="1">Multi-pass membrane protein</topology>
    </subcellularLocation>
</comment>
<feature type="transmembrane region" description="Helical" evidence="8">
    <location>
        <begin position="286"/>
        <end position="306"/>
    </location>
</feature>
<dbReference type="AlphaFoldDB" id="A0A9W9KMF7"/>
<dbReference type="EMBL" id="JAPQKI010000002">
    <property type="protein sequence ID" value="KAJ5111600.1"/>
    <property type="molecule type" value="Genomic_DNA"/>
</dbReference>
<feature type="transmembrane region" description="Helical" evidence="8">
    <location>
        <begin position="120"/>
        <end position="139"/>
    </location>
</feature>
<keyword evidence="4 8" id="KW-0812">Transmembrane</keyword>
<evidence type="ECO:0000256" key="1">
    <source>
        <dbReference type="ARBA" id="ARBA00004141"/>
    </source>
</evidence>
<dbReference type="PANTHER" id="PTHR43791">
    <property type="entry name" value="PERMEASE-RELATED"/>
    <property type="match status" value="1"/>
</dbReference>
<comment type="similarity">
    <text evidence="2">Belongs to the major facilitator superfamily.</text>
</comment>
<dbReference type="GO" id="GO:0022857">
    <property type="term" value="F:transmembrane transporter activity"/>
    <property type="evidence" value="ECO:0007669"/>
    <property type="project" value="InterPro"/>
</dbReference>
<keyword evidence="11" id="KW-1185">Reference proteome</keyword>
<dbReference type="SUPFAM" id="SSF103473">
    <property type="entry name" value="MFS general substrate transporter"/>
    <property type="match status" value="1"/>
</dbReference>
<dbReference type="InterPro" id="IPR036259">
    <property type="entry name" value="MFS_trans_sf"/>
</dbReference>
<evidence type="ECO:0000313" key="11">
    <source>
        <dbReference type="Proteomes" id="UP001149074"/>
    </source>
</evidence>
<evidence type="ECO:0000256" key="6">
    <source>
        <dbReference type="ARBA" id="ARBA00023136"/>
    </source>
</evidence>
<feature type="transmembrane region" description="Helical" evidence="8">
    <location>
        <begin position="376"/>
        <end position="398"/>
    </location>
</feature>
<feature type="domain" description="Major facilitator superfamily (MFS) profile" evidence="9">
    <location>
        <begin position="54"/>
        <end position="467"/>
    </location>
</feature>
<feature type="transmembrane region" description="Helical" evidence="8">
    <location>
        <begin position="180"/>
        <end position="202"/>
    </location>
</feature>
<dbReference type="Proteomes" id="UP001149074">
    <property type="component" value="Unassembled WGS sequence"/>
</dbReference>
<gene>
    <name evidence="10" type="ORF">N7532_002135</name>
</gene>
<feature type="transmembrane region" description="Helical" evidence="8">
    <location>
        <begin position="350"/>
        <end position="370"/>
    </location>
</feature>
<reference evidence="10" key="1">
    <citation type="submission" date="2022-11" db="EMBL/GenBank/DDBJ databases">
        <authorList>
            <person name="Petersen C."/>
        </authorList>
    </citation>
    <scope>NUCLEOTIDE SEQUENCE</scope>
    <source>
        <strain evidence="10">IBT 30761</strain>
    </source>
</reference>
<comment type="caution">
    <text evidence="10">The sequence shown here is derived from an EMBL/GenBank/DDBJ whole genome shotgun (WGS) entry which is preliminary data.</text>
</comment>
<organism evidence="10 11">
    <name type="scientific">Penicillium argentinense</name>
    <dbReference type="NCBI Taxonomy" id="1131581"/>
    <lineage>
        <taxon>Eukaryota</taxon>
        <taxon>Fungi</taxon>
        <taxon>Dikarya</taxon>
        <taxon>Ascomycota</taxon>
        <taxon>Pezizomycotina</taxon>
        <taxon>Eurotiomycetes</taxon>
        <taxon>Eurotiomycetidae</taxon>
        <taxon>Eurotiales</taxon>
        <taxon>Aspergillaceae</taxon>
        <taxon>Penicillium</taxon>
    </lineage>
</organism>
<dbReference type="FunFam" id="1.20.1250.20:FF:000057">
    <property type="entry name" value="MFS general substrate transporter"/>
    <property type="match status" value="1"/>
</dbReference>
<keyword evidence="3" id="KW-0813">Transport</keyword>
<evidence type="ECO:0000256" key="8">
    <source>
        <dbReference type="SAM" id="Phobius"/>
    </source>
</evidence>
<feature type="region of interest" description="Disordered" evidence="7">
    <location>
        <begin position="1"/>
        <end position="20"/>
    </location>
</feature>
<feature type="transmembrane region" description="Helical" evidence="8">
    <location>
        <begin position="145"/>
        <end position="168"/>
    </location>
</feature>
<keyword evidence="6 8" id="KW-0472">Membrane</keyword>
<evidence type="ECO:0000259" key="9">
    <source>
        <dbReference type="PROSITE" id="PS50850"/>
    </source>
</evidence>
<sequence length="497" mass="55042">MMAKSTEEQVEYHETEQKGRELEQDALYQAYASKAPEWHRNMTRTLLRKVDLHLLPFLILMYLLNFLDRNNLSQARLGSLEKDLGMEGTDYNLATSILFVGYLLMQLPSNLLLTRIRPSRFLGVAMAIWGIISACQAATQSFTGLVISRFFLGFVEAPFFPGAVMLMSSWYTRQELSHRIAWFYAGSSLANAFGGLIGAGVLGNLDGNHGIAGWRWLFIIEGCITVGVSILAAIFLPNYPATTSWLNEQEQAYAQWRLIDDAGEADDATSSSIKEALTLVFADKRIYLFILLQHTSLLSQNFQYFFPTIVQTLGYGNIETLLITAPVWIATFLVSLLVTWTSGRTDDRSLHIIALMLVSVIGGIICTVTTNTGAKFFAMFLMPMGAVSAYQIILAWVANSFPRPLVKRSAAIALANMIGNTASIYGSYMWPSSSGPRYIPGGSATAAIALFVALLALVIRLVHARMNRQLEEAESSQNMPSGENDPETRAVGFRYIL</sequence>
<evidence type="ECO:0000256" key="3">
    <source>
        <dbReference type="ARBA" id="ARBA00022448"/>
    </source>
</evidence>
<feature type="transmembrane region" description="Helical" evidence="8">
    <location>
        <begin position="318"/>
        <end position="338"/>
    </location>
</feature>
<dbReference type="InterPro" id="IPR020846">
    <property type="entry name" value="MFS_dom"/>
</dbReference>
<dbReference type="OrthoDB" id="2250022at2759"/>
<evidence type="ECO:0000313" key="10">
    <source>
        <dbReference type="EMBL" id="KAJ5111600.1"/>
    </source>
</evidence>
<evidence type="ECO:0000256" key="4">
    <source>
        <dbReference type="ARBA" id="ARBA00022692"/>
    </source>
</evidence>
<accession>A0A9W9KMF7</accession>
<feature type="transmembrane region" description="Helical" evidence="8">
    <location>
        <begin position="50"/>
        <end position="67"/>
    </location>
</feature>
<dbReference type="RefSeq" id="XP_056479670.1">
    <property type="nucleotide sequence ID" value="XM_056614629.1"/>
</dbReference>
<evidence type="ECO:0000256" key="7">
    <source>
        <dbReference type="SAM" id="MobiDB-lite"/>
    </source>
</evidence>
<keyword evidence="5 8" id="KW-1133">Transmembrane helix</keyword>
<name>A0A9W9KMF7_9EURO</name>
<feature type="transmembrane region" description="Helical" evidence="8">
    <location>
        <begin position="214"/>
        <end position="236"/>
    </location>
</feature>
<feature type="transmembrane region" description="Helical" evidence="8">
    <location>
        <begin position="442"/>
        <end position="462"/>
    </location>
</feature>
<dbReference type="GeneID" id="81353608"/>
<dbReference type="InterPro" id="IPR011701">
    <property type="entry name" value="MFS"/>
</dbReference>
<feature type="transmembrane region" description="Helical" evidence="8">
    <location>
        <begin position="93"/>
        <end position="113"/>
    </location>
</feature>
<dbReference type="Gene3D" id="1.20.1250.20">
    <property type="entry name" value="MFS general substrate transporter like domains"/>
    <property type="match status" value="2"/>
</dbReference>